<proteinExistence type="predicted"/>
<evidence type="ECO:0000313" key="2">
    <source>
        <dbReference type="Proteomes" id="UP000494120"/>
    </source>
</evidence>
<evidence type="ECO:0000313" key="1">
    <source>
        <dbReference type="EMBL" id="VWC78598.1"/>
    </source>
</evidence>
<protein>
    <submittedName>
        <fullName evidence="1">Uncharacterized protein</fullName>
    </submittedName>
</protein>
<sequence length="123" mass="13357">MNTSDLKLKLNEDGTLSIPAGTLTTKEVEELLLQLAQARYQMEPAVEKNCPEDTWAATGGVRIGLGHQLSEDGFVVLALRHPGFGWLTFEILQSDARTIASHITSLVGDTPFLDTDRGDGFVS</sequence>
<organism evidence="1 2">
    <name type="scientific">Burkholderia aenigmatica</name>
    <dbReference type="NCBI Taxonomy" id="2015348"/>
    <lineage>
        <taxon>Bacteria</taxon>
        <taxon>Pseudomonadati</taxon>
        <taxon>Pseudomonadota</taxon>
        <taxon>Betaproteobacteria</taxon>
        <taxon>Burkholderiales</taxon>
        <taxon>Burkholderiaceae</taxon>
        <taxon>Burkholderia</taxon>
        <taxon>Burkholderia cepacia complex</taxon>
    </lineage>
</organism>
<dbReference type="EMBL" id="CABVQG010000013">
    <property type="protein sequence ID" value="VWC78598.1"/>
    <property type="molecule type" value="Genomic_DNA"/>
</dbReference>
<reference evidence="1 2" key="1">
    <citation type="submission" date="2019-09" db="EMBL/GenBank/DDBJ databases">
        <authorList>
            <person name="Depoorter E."/>
        </authorList>
    </citation>
    <scope>NUCLEOTIDE SEQUENCE [LARGE SCALE GENOMIC DNA]</scope>
    <source>
        <strain evidence="1 2">R-17378</strain>
    </source>
</reference>
<name>A0ABY6XTD3_9BURK</name>
<accession>A0ABY6XTD3</accession>
<keyword evidence="2" id="KW-1185">Reference proteome</keyword>
<comment type="caution">
    <text evidence="1">The sequence shown here is derived from an EMBL/GenBank/DDBJ whole genome shotgun (WGS) entry which is preliminary data.</text>
</comment>
<gene>
    <name evidence="1" type="ORF">BLA17378_03752</name>
</gene>
<dbReference type="Proteomes" id="UP000494120">
    <property type="component" value="Unassembled WGS sequence"/>
</dbReference>
<dbReference type="RefSeq" id="WP_174958009.1">
    <property type="nucleotide sequence ID" value="NZ_CABVQG010000013.1"/>
</dbReference>